<organism evidence="2 3">
    <name type="scientific">Ficus carica</name>
    <name type="common">Common fig</name>
    <dbReference type="NCBI Taxonomy" id="3494"/>
    <lineage>
        <taxon>Eukaryota</taxon>
        <taxon>Viridiplantae</taxon>
        <taxon>Streptophyta</taxon>
        <taxon>Embryophyta</taxon>
        <taxon>Tracheophyta</taxon>
        <taxon>Spermatophyta</taxon>
        <taxon>Magnoliopsida</taxon>
        <taxon>eudicotyledons</taxon>
        <taxon>Gunneridae</taxon>
        <taxon>Pentapetalae</taxon>
        <taxon>rosids</taxon>
        <taxon>fabids</taxon>
        <taxon>Rosales</taxon>
        <taxon>Moraceae</taxon>
        <taxon>Ficeae</taxon>
        <taxon>Ficus</taxon>
    </lineage>
</organism>
<feature type="transmembrane region" description="Helical" evidence="1">
    <location>
        <begin position="47"/>
        <end position="72"/>
    </location>
</feature>
<keyword evidence="1" id="KW-0472">Membrane</keyword>
<proteinExistence type="predicted"/>
<evidence type="ECO:0000313" key="3">
    <source>
        <dbReference type="Proteomes" id="UP001187192"/>
    </source>
</evidence>
<dbReference type="EMBL" id="BTGU01010015">
    <property type="protein sequence ID" value="GMN71227.1"/>
    <property type="molecule type" value="Genomic_DNA"/>
</dbReference>
<keyword evidence="3" id="KW-1185">Reference proteome</keyword>
<evidence type="ECO:0000313" key="2">
    <source>
        <dbReference type="EMBL" id="GMN71227.1"/>
    </source>
</evidence>
<protein>
    <submittedName>
        <fullName evidence="2">Uncharacterized protein</fullName>
    </submittedName>
</protein>
<dbReference type="AlphaFoldDB" id="A0AA88JGC1"/>
<gene>
    <name evidence="2" type="ORF">TIFTF001_051808</name>
</gene>
<evidence type="ECO:0000256" key="1">
    <source>
        <dbReference type="SAM" id="Phobius"/>
    </source>
</evidence>
<sequence length="92" mass="9783">MFSPFFTDLFSLSFPFLSLSLSLSLSSAHSLSPLISRCRCCLSLPPLAITVLGLIILGVMIGDAIWAAAIVISASRRFFLGFSAATTAGYCM</sequence>
<reference evidence="2" key="1">
    <citation type="submission" date="2023-07" db="EMBL/GenBank/DDBJ databases">
        <title>draft genome sequence of fig (Ficus carica).</title>
        <authorList>
            <person name="Takahashi T."/>
            <person name="Nishimura K."/>
        </authorList>
    </citation>
    <scope>NUCLEOTIDE SEQUENCE</scope>
</reference>
<dbReference type="Proteomes" id="UP001187192">
    <property type="component" value="Unassembled WGS sequence"/>
</dbReference>
<keyword evidence="1" id="KW-0812">Transmembrane</keyword>
<name>A0AA88JGC1_FICCA</name>
<accession>A0AA88JGC1</accession>
<keyword evidence="1" id="KW-1133">Transmembrane helix</keyword>
<comment type="caution">
    <text evidence="2">The sequence shown here is derived from an EMBL/GenBank/DDBJ whole genome shotgun (WGS) entry which is preliminary data.</text>
</comment>